<evidence type="ECO:0000313" key="13">
    <source>
        <dbReference type="Proteomes" id="UP001165090"/>
    </source>
</evidence>
<evidence type="ECO:0000256" key="4">
    <source>
        <dbReference type="ARBA" id="ARBA00012925"/>
    </source>
</evidence>
<comment type="catalytic activity">
    <reaction evidence="8 9">
        <text>hydrogencarbonate + H(+) = CO2 + H2O</text>
        <dbReference type="Rhea" id="RHEA:10748"/>
        <dbReference type="ChEBI" id="CHEBI:15377"/>
        <dbReference type="ChEBI" id="CHEBI:15378"/>
        <dbReference type="ChEBI" id="CHEBI:16526"/>
        <dbReference type="ChEBI" id="CHEBI:17544"/>
        <dbReference type="EC" id="4.2.1.1"/>
    </reaction>
</comment>
<dbReference type="InterPro" id="IPR018338">
    <property type="entry name" value="Carbonic_anhydrase_a-class_CS"/>
</dbReference>
<name>A0ABQ5SQ45_9CHLO</name>
<dbReference type="CDD" id="cd03124">
    <property type="entry name" value="alpha_CA_prokaryotic_like"/>
    <property type="match status" value="1"/>
</dbReference>
<keyword evidence="10" id="KW-0472">Membrane</keyword>
<comment type="cofactor">
    <cofactor evidence="1 9">
        <name>Zn(2+)</name>
        <dbReference type="ChEBI" id="CHEBI:29105"/>
    </cofactor>
</comment>
<dbReference type="EMBL" id="BSDZ01000119">
    <property type="protein sequence ID" value="GLI71746.1"/>
    <property type="molecule type" value="Genomic_DNA"/>
</dbReference>
<keyword evidence="10" id="KW-0812">Transmembrane</keyword>
<evidence type="ECO:0000313" key="12">
    <source>
        <dbReference type="EMBL" id="GLI71746.1"/>
    </source>
</evidence>
<organism evidence="12 13">
    <name type="scientific">Volvox africanus</name>
    <dbReference type="NCBI Taxonomy" id="51714"/>
    <lineage>
        <taxon>Eukaryota</taxon>
        <taxon>Viridiplantae</taxon>
        <taxon>Chlorophyta</taxon>
        <taxon>core chlorophytes</taxon>
        <taxon>Chlorophyceae</taxon>
        <taxon>CS clade</taxon>
        <taxon>Chlamydomonadales</taxon>
        <taxon>Volvocaceae</taxon>
        <taxon>Volvox</taxon>
    </lineage>
</organism>
<evidence type="ECO:0000256" key="3">
    <source>
        <dbReference type="ARBA" id="ARBA00010718"/>
    </source>
</evidence>
<dbReference type="EC" id="4.2.1.1" evidence="4 9"/>
<dbReference type="InterPro" id="IPR023561">
    <property type="entry name" value="Carbonic_anhydrase_a-class"/>
</dbReference>
<evidence type="ECO:0000256" key="9">
    <source>
        <dbReference type="RuleBase" id="RU367011"/>
    </source>
</evidence>
<dbReference type="PANTHER" id="PTHR18952:SF265">
    <property type="entry name" value="CARBONIC ANHYDRASE"/>
    <property type="match status" value="1"/>
</dbReference>
<feature type="transmembrane region" description="Helical" evidence="10">
    <location>
        <begin position="35"/>
        <end position="55"/>
    </location>
</feature>
<dbReference type="Pfam" id="PF00194">
    <property type="entry name" value="Carb_anhydrase"/>
    <property type="match status" value="1"/>
</dbReference>
<feature type="non-terminal residue" evidence="12">
    <location>
        <position position="1"/>
    </location>
</feature>
<sequence length="390" mass="43422">RLYILYRDGARNSYLSRVHRRTTAAAMTLTQRLTLLFWGLLHIFGLVSACIYKYGTSPDSLAPPHGGTHWDHGLNGDDWIGVDAVGNPWTCSSGIRQSPINLPATQSLELNGDTLSRNLRTSWNYPTIHSNGSNVEVINNGHAIQIEWLSPYAADVQIVVPARQSNSTSVTAVLGMQQGEQSTTVRATPTQFHFHTISEHLIMGKHYPLELHIVHKITDLPACTSGCYSVTSVLFELTDVGDNSLLDSIWAAMPMREGQINFMPAGTEIRLGELLPHINVRDYMAYEGSLTTPPCTEGLLWHVMVHPQKISRAQWTKYKTAVSFKDCAFKNATSTAGHRHHRHHHHRRMLLADEGPVGNPQDYTCTVAAYGFNYRSSQQAYGRAVKLARA</sequence>
<comment type="similarity">
    <text evidence="3 9">Belongs to the alpha-carbonic anhydrase family.</text>
</comment>
<keyword evidence="10" id="KW-1133">Transmembrane helix</keyword>
<accession>A0ABQ5SQ45</accession>
<dbReference type="InterPro" id="IPR001148">
    <property type="entry name" value="CA_dom"/>
</dbReference>
<keyword evidence="5 9" id="KW-0479">Metal-binding</keyword>
<protein>
    <recommendedName>
        <fullName evidence="4 9">Carbonic anhydrase</fullName>
        <ecNumber evidence="4 9">4.2.1.1</ecNumber>
    </recommendedName>
</protein>
<gene>
    <name evidence="12" type="ORF">VaNZ11_017061</name>
</gene>
<keyword evidence="6 9" id="KW-0862">Zinc</keyword>
<dbReference type="PROSITE" id="PS51144">
    <property type="entry name" value="ALPHA_CA_2"/>
    <property type="match status" value="1"/>
</dbReference>
<dbReference type="SUPFAM" id="SSF51069">
    <property type="entry name" value="Carbonic anhydrase"/>
    <property type="match status" value="1"/>
</dbReference>
<dbReference type="SMART" id="SM01057">
    <property type="entry name" value="Carb_anhydrase"/>
    <property type="match status" value="1"/>
</dbReference>
<evidence type="ECO:0000256" key="2">
    <source>
        <dbReference type="ARBA" id="ARBA00002904"/>
    </source>
</evidence>
<evidence type="ECO:0000256" key="10">
    <source>
        <dbReference type="SAM" id="Phobius"/>
    </source>
</evidence>
<reference evidence="12 13" key="1">
    <citation type="journal article" date="2023" name="IScience">
        <title>Expanded male sex-determining region conserved during the evolution of homothallism in the green alga Volvox.</title>
        <authorList>
            <person name="Yamamoto K."/>
            <person name="Matsuzaki R."/>
            <person name="Mahakham W."/>
            <person name="Heman W."/>
            <person name="Sekimoto H."/>
            <person name="Kawachi M."/>
            <person name="Minakuchi Y."/>
            <person name="Toyoda A."/>
            <person name="Nozaki H."/>
        </authorList>
    </citation>
    <scope>NUCLEOTIDE SEQUENCE [LARGE SCALE GENOMIC DNA]</scope>
    <source>
        <strain evidence="12 13">NIES-4468</strain>
    </source>
</reference>
<evidence type="ECO:0000256" key="1">
    <source>
        <dbReference type="ARBA" id="ARBA00001947"/>
    </source>
</evidence>
<dbReference type="Gene3D" id="3.10.200.10">
    <property type="entry name" value="Alpha carbonic anhydrase"/>
    <property type="match status" value="1"/>
</dbReference>
<evidence type="ECO:0000256" key="7">
    <source>
        <dbReference type="ARBA" id="ARBA00023239"/>
    </source>
</evidence>
<dbReference type="InterPro" id="IPR036398">
    <property type="entry name" value="CA_dom_sf"/>
</dbReference>
<dbReference type="InterPro" id="IPR041891">
    <property type="entry name" value="Alpha_CA_prokaryot-like"/>
</dbReference>
<keyword evidence="7 9" id="KW-0456">Lyase</keyword>
<comment type="caution">
    <text evidence="12">The sequence shown here is derived from an EMBL/GenBank/DDBJ whole genome shotgun (WGS) entry which is preliminary data.</text>
</comment>
<evidence type="ECO:0000256" key="6">
    <source>
        <dbReference type="ARBA" id="ARBA00022833"/>
    </source>
</evidence>
<dbReference type="PROSITE" id="PS00162">
    <property type="entry name" value="ALPHA_CA_1"/>
    <property type="match status" value="1"/>
</dbReference>
<feature type="domain" description="Alpha-carbonic anhydrase" evidence="11">
    <location>
        <begin position="68"/>
        <end position="354"/>
    </location>
</feature>
<dbReference type="Proteomes" id="UP001165090">
    <property type="component" value="Unassembled WGS sequence"/>
</dbReference>
<comment type="function">
    <text evidence="2 9">Reversible hydration of carbon dioxide.</text>
</comment>
<dbReference type="PANTHER" id="PTHR18952">
    <property type="entry name" value="CARBONIC ANHYDRASE"/>
    <property type="match status" value="1"/>
</dbReference>
<evidence type="ECO:0000256" key="8">
    <source>
        <dbReference type="ARBA" id="ARBA00048348"/>
    </source>
</evidence>
<evidence type="ECO:0000259" key="11">
    <source>
        <dbReference type="PROSITE" id="PS51144"/>
    </source>
</evidence>
<proteinExistence type="inferred from homology"/>
<evidence type="ECO:0000256" key="5">
    <source>
        <dbReference type="ARBA" id="ARBA00022723"/>
    </source>
</evidence>
<keyword evidence="13" id="KW-1185">Reference proteome</keyword>